<organism evidence="1 2">
    <name type="scientific">Legionella hackeliae</name>
    <dbReference type="NCBI Taxonomy" id="449"/>
    <lineage>
        <taxon>Bacteria</taxon>
        <taxon>Pseudomonadati</taxon>
        <taxon>Pseudomonadota</taxon>
        <taxon>Gammaproteobacteria</taxon>
        <taxon>Legionellales</taxon>
        <taxon>Legionellaceae</taxon>
        <taxon>Legionella</taxon>
    </lineage>
</organism>
<dbReference type="Proteomes" id="UP000032803">
    <property type="component" value="Chromosome I"/>
</dbReference>
<dbReference type="AlphaFoldDB" id="A0A0A8UX79"/>
<reference evidence="2" key="1">
    <citation type="submission" date="2014-09" db="EMBL/GenBank/DDBJ databases">
        <authorList>
            <person name="Gomez-Valero L."/>
        </authorList>
    </citation>
    <scope>NUCLEOTIDE SEQUENCE [LARGE SCALE GENOMIC DNA]</scope>
    <source>
        <strain evidence="2">ATCC35250</strain>
    </source>
</reference>
<dbReference type="EMBL" id="LN681225">
    <property type="protein sequence ID" value="CEK11707.1"/>
    <property type="molecule type" value="Genomic_DNA"/>
</dbReference>
<protein>
    <submittedName>
        <fullName evidence="1">Uncharacterized protein</fullName>
    </submittedName>
</protein>
<proteinExistence type="predicted"/>
<keyword evidence="2" id="KW-1185">Reference proteome</keyword>
<dbReference type="PATRIC" id="fig|449.7.peg.2484"/>
<evidence type="ECO:0000313" key="2">
    <source>
        <dbReference type="Proteomes" id="UP000032803"/>
    </source>
</evidence>
<dbReference type="KEGG" id="lha:LHA_2707"/>
<evidence type="ECO:0000313" key="1">
    <source>
        <dbReference type="EMBL" id="CEK11707.1"/>
    </source>
</evidence>
<gene>
    <name evidence="1" type="ORF">LHA_2707</name>
</gene>
<dbReference type="Gene3D" id="3.90.210.10">
    <property type="entry name" value="Heat-Labile Enterotoxin, subunit A"/>
    <property type="match status" value="1"/>
</dbReference>
<dbReference type="OrthoDB" id="5636485at2"/>
<sequence length="269" mass="30420">MVYIYFRSDSRPPEEIFKTGFTPRVDYDDSWWLEAIKYRGYKNNCGINNQAIDANAEACICLTTKLESAPIFPLNDEDTYLYAVILPDPTPIDYPSTIDSQMPILVKTAETPTDTKNLVIDLHSFQAKQAKNIYHFFAKHDVEHEKLTTYAGWPLYAYEAIAYQVPSSAIVGAVKCFRSALNNTIEVTCDYIDESPKKSLDRKFSLDKNIILNPHFSSAYNIWVGSHPANIMSLDLCAVKKKAVQLFEEAANKTLETPNLYYGLGGKTL</sequence>
<dbReference type="SUPFAM" id="SSF56399">
    <property type="entry name" value="ADP-ribosylation"/>
    <property type="match status" value="1"/>
</dbReference>
<name>A0A0A8UX79_LEGHA</name>
<dbReference type="HOGENOM" id="CLU_1033625_0_0_6"/>
<accession>A0A0A8UX79</accession>
<dbReference type="RefSeq" id="WP_052673719.1">
    <property type="nucleotide sequence ID" value="NZ_LN681225.1"/>
</dbReference>